<comment type="subcellular location">
    <subcellularLocation>
        <location evidence="1">Host cell</location>
    </subcellularLocation>
    <subcellularLocation>
        <location evidence="2">Secreted</location>
    </subcellularLocation>
</comment>
<evidence type="ECO:0000256" key="5">
    <source>
        <dbReference type="SAM" id="SignalP"/>
    </source>
</evidence>
<feature type="region of interest" description="Disordered" evidence="4">
    <location>
        <begin position="160"/>
        <end position="227"/>
    </location>
</feature>
<sequence length="790" mass="86958">MLLKLAVLVVGAGSVVSVGIDADESVGDLKKLICTEQQYTFPASGLTLFEAVAVADGSAAPPSGRKWLPTDDPDAKRMKKGAAADPARFLLEDHEMDATYPLSEYFSGDNAPKGKEIHVLVVLPPGAGPLPVTIDALAPSKPPQVPVPVVQPVTPVISAPPVQNMAPPPPPPPMTAPQREQVPSPEPEPDFAAPVTPPPASAAREKKPLKEKKPKKDRPDKVLAPRKAAVAKPALPVVAILPKRPAPATNPDEKRKLQTSTWSLKASALFFYFHEGLGNRNLVLTCDAFEIVTGTFRNWLTKKEFYPKWVPFVEDMTVKDAMMFIPSELHAQFQIAELHPDAKVTIPEKYLKAGSKRSRAADLSQANAFQSALKKPRVTITPNSKSIGSGRVAKYPAQEVFLMEQVQMAWETGNPLTTSQIYVLLNKEFGRRRALDAGDDVTMDYVQSEFEARMSIDSGKTAAPLSQWVSRRLDNNNWNVKARKVAPKVPTDWYELAIKTSTELRAMMRDVDVLINADEMFMNFYPQDERQLGINQSSTDGEDSSPGPDPVSPSTTADTKKGCTVMLSCEFFSSMLLPPFIIMPSADGANDNDVDPLVKKYEARIANGGHSEICFQSTHWMNVRSAKMYLDFLVSMYPCKQIGLIWDTASNHINQEVLDYMSALDIAVGFIPPGLTSSMQVCDYVGAKKLIQDEVKEQFGNWKVAQSLIPVDGKFRIDRSKLITWIETAATKVSESNRDWQIKKMFQRLGQDPRSSSVEVDTEFLDHLRGLSSETLAGALLETQVALDLE</sequence>
<dbReference type="GO" id="GO:0043657">
    <property type="term" value="C:host cell"/>
    <property type="evidence" value="ECO:0007669"/>
    <property type="project" value="UniProtKB-SubCell"/>
</dbReference>
<evidence type="ECO:0000256" key="4">
    <source>
        <dbReference type="SAM" id="MobiDB-lite"/>
    </source>
</evidence>
<feature type="signal peptide" evidence="5">
    <location>
        <begin position="1"/>
        <end position="17"/>
    </location>
</feature>
<feature type="region of interest" description="Disordered" evidence="4">
    <location>
        <begin position="533"/>
        <end position="558"/>
    </location>
</feature>
<keyword evidence="5" id="KW-0732">Signal</keyword>
<dbReference type="InParanoid" id="K3WBF4"/>
<dbReference type="VEuPathDB" id="FungiDB:PYU1_G002292"/>
<evidence type="ECO:0000313" key="8">
    <source>
        <dbReference type="Proteomes" id="UP000019132"/>
    </source>
</evidence>
<dbReference type="Pfam" id="PF20147">
    <property type="entry name" value="Crinkler"/>
    <property type="match status" value="1"/>
</dbReference>
<evidence type="ECO:0000259" key="6">
    <source>
        <dbReference type="Pfam" id="PF20147"/>
    </source>
</evidence>
<reference evidence="8" key="1">
    <citation type="journal article" date="2010" name="Genome Biol.">
        <title>Genome sequence of the necrotrophic plant pathogen Pythium ultimum reveals original pathogenicity mechanisms and effector repertoire.</title>
        <authorList>
            <person name="Levesque C.A."/>
            <person name="Brouwer H."/>
            <person name="Cano L."/>
            <person name="Hamilton J.P."/>
            <person name="Holt C."/>
            <person name="Huitema E."/>
            <person name="Raffaele S."/>
            <person name="Robideau G.P."/>
            <person name="Thines M."/>
            <person name="Win J."/>
            <person name="Zerillo M.M."/>
            <person name="Beakes G.W."/>
            <person name="Boore J.L."/>
            <person name="Busam D."/>
            <person name="Dumas B."/>
            <person name="Ferriera S."/>
            <person name="Fuerstenberg S.I."/>
            <person name="Gachon C.M."/>
            <person name="Gaulin E."/>
            <person name="Govers F."/>
            <person name="Grenville-Briggs L."/>
            <person name="Horner N."/>
            <person name="Hostetler J."/>
            <person name="Jiang R.H."/>
            <person name="Johnson J."/>
            <person name="Krajaejun T."/>
            <person name="Lin H."/>
            <person name="Meijer H.J."/>
            <person name="Moore B."/>
            <person name="Morris P."/>
            <person name="Phuntmart V."/>
            <person name="Puiu D."/>
            <person name="Shetty J."/>
            <person name="Stajich J.E."/>
            <person name="Tripathy S."/>
            <person name="Wawra S."/>
            <person name="van West P."/>
            <person name="Whitty B.R."/>
            <person name="Coutinho P.M."/>
            <person name="Henrissat B."/>
            <person name="Martin F."/>
            <person name="Thomas P.D."/>
            <person name="Tyler B.M."/>
            <person name="De Vries R.P."/>
            <person name="Kamoun S."/>
            <person name="Yandell M."/>
            <person name="Tisserat N."/>
            <person name="Buell C.R."/>
        </authorList>
    </citation>
    <scope>NUCLEOTIDE SEQUENCE</scope>
    <source>
        <strain evidence="8">DAOM:BR144</strain>
    </source>
</reference>
<feature type="region of interest" description="Disordered" evidence="4">
    <location>
        <begin position="60"/>
        <end position="83"/>
    </location>
</feature>
<dbReference type="AlphaFoldDB" id="K3WBF4"/>
<dbReference type="EnsemblProtists" id="PYU1_T002295">
    <property type="protein sequence ID" value="PYU1_T002295"/>
    <property type="gene ID" value="PYU1_G002292"/>
</dbReference>
<dbReference type="Proteomes" id="UP000019132">
    <property type="component" value="Unassembled WGS sequence"/>
</dbReference>
<organism evidence="7 8">
    <name type="scientific">Globisporangium ultimum (strain ATCC 200006 / CBS 805.95 / DAOM BR144)</name>
    <name type="common">Pythium ultimum</name>
    <dbReference type="NCBI Taxonomy" id="431595"/>
    <lineage>
        <taxon>Eukaryota</taxon>
        <taxon>Sar</taxon>
        <taxon>Stramenopiles</taxon>
        <taxon>Oomycota</taxon>
        <taxon>Peronosporomycetes</taxon>
        <taxon>Pythiales</taxon>
        <taxon>Pythiaceae</taxon>
        <taxon>Globisporangium</taxon>
    </lineage>
</organism>
<protein>
    <recommendedName>
        <fullName evidence="6">Crinkler effector protein N-terminal domain-containing protein</fullName>
    </recommendedName>
</protein>
<accession>K3WBF4</accession>
<evidence type="ECO:0000256" key="1">
    <source>
        <dbReference type="ARBA" id="ARBA00004340"/>
    </source>
</evidence>
<evidence type="ECO:0000256" key="2">
    <source>
        <dbReference type="ARBA" id="ARBA00004613"/>
    </source>
</evidence>
<feature type="chain" id="PRO_5003867575" description="Crinkler effector protein N-terminal domain-containing protein" evidence="5">
    <location>
        <begin position="18"/>
        <end position="790"/>
    </location>
</feature>
<dbReference type="InterPro" id="IPR045379">
    <property type="entry name" value="Crinkler_N"/>
</dbReference>
<dbReference type="eggNOG" id="ENOG502SFSX">
    <property type="taxonomic scope" value="Eukaryota"/>
</dbReference>
<reference evidence="7" key="3">
    <citation type="submission" date="2014-11" db="UniProtKB">
        <authorList>
            <consortium name="EnsemblProtists"/>
        </authorList>
    </citation>
    <scope>IDENTIFICATION</scope>
    <source>
        <strain evidence="7">DAOM BR144</strain>
    </source>
</reference>
<feature type="compositionally biased region" description="Pro residues" evidence="4">
    <location>
        <begin position="166"/>
        <end position="175"/>
    </location>
</feature>
<keyword evidence="8" id="KW-1185">Reference proteome</keyword>
<reference evidence="8" key="2">
    <citation type="submission" date="2010-04" db="EMBL/GenBank/DDBJ databases">
        <authorList>
            <person name="Buell R."/>
            <person name="Hamilton J."/>
            <person name="Hostetler J."/>
        </authorList>
    </citation>
    <scope>NUCLEOTIDE SEQUENCE [LARGE SCALE GENOMIC DNA]</scope>
    <source>
        <strain evidence="8">DAOM:BR144</strain>
    </source>
</reference>
<dbReference type="GO" id="GO:0005576">
    <property type="term" value="C:extracellular region"/>
    <property type="evidence" value="ECO:0007669"/>
    <property type="project" value="UniProtKB-SubCell"/>
</dbReference>
<dbReference type="HOGENOM" id="CLU_326117_0_0_1"/>
<name>K3WBF4_GLOUD</name>
<proteinExistence type="predicted"/>
<feature type="domain" description="Crinkler effector protein N-terminal" evidence="6">
    <location>
        <begin position="3"/>
        <end position="122"/>
    </location>
</feature>
<evidence type="ECO:0000256" key="3">
    <source>
        <dbReference type="ARBA" id="ARBA00022525"/>
    </source>
</evidence>
<keyword evidence="3" id="KW-0964">Secreted</keyword>
<evidence type="ECO:0000313" key="7">
    <source>
        <dbReference type="EnsemblProtists" id="PYU1_T002295"/>
    </source>
</evidence>